<dbReference type="SMART" id="SM00256">
    <property type="entry name" value="FBOX"/>
    <property type="match status" value="1"/>
</dbReference>
<dbReference type="NCBIfam" id="TIGR01640">
    <property type="entry name" value="F_box_assoc_1"/>
    <property type="match status" value="1"/>
</dbReference>
<dbReference type="SUPFAM" id="SSF81383">
    <property type="entry name" value="F-box domain"/>
    <property type="match status" value="1"/>
</dbReference>
<name>A0A6D2JZT7_9BRAS</name>
<dbReference type="InterPro" id="IPR036047">
    <property type="entry name" value="F-box-like_dom_sf"/>
</dbReference>
<proteinExistence type="predicted"/>
<dbReference type="Pfam" id="PF08268">
    <property type="entry name" value="FBA_3"/>
    <property type="match status" value="1"/>
</dbReference>
<sequence length="382" mass="43650">MKRVRRNESMGNSSKERHDKIYPSLPVDLIIEILTKLPPGAVSKLICVSKLWSSIIQGKHFNDLYLTRSSTRPLLLGLLHLQLHSTRLYQYSSFQENPSSGHSIIRKTVPGFPIAAPVRGLICCTDDNAEVLIVANPSTSQFLTLPGVNHWTSSFFGYDPVNDLYKVFHMSLGFDIHGCLISQGHQVFTLGAQKTWRMLECKYPHYPLTQGICKNGVVYYGAEFFSSYKECFVLVCFELRLEEFSLITLPEGVRIEQDHRSDNLVSYNGKIALVSQSRNGKFDLWVLMDVIKQEWTKISVLVPCWKDLVGSEIFRCRGTISTGELIFEPFYYSRKFSVVYYNPKEDKARRVEFKGNGDCCALKGIFLDHVDSPMFLPRKFIN</sequence>
<accession>A0A6D2JZT7</accession>
<dbReference type="InterPro" id="IPR001810">
    <property type="entry name" value="F-box_dom"/>
</dbReference>
<dbReference type="Pfam" id="PF00646">
    <property type="entry name" value="F-box"/>
    <property type="match status" value="1"/>
</dbReference>
<evidence type="ECO:0000313" key="3">
    <source>
        <dbReference type="Proteomes" id="UP000467841"/>
    </source>
</evidence>
<dbReference type="InterPro" id="IPR017451">
    <property type="entry name" value="F-box-assoc_interact_dom"/>
</dbReference>
<organism evidence="2 3">
    <name type="scientific">Microthlaspi erraticum</name>
    <dbReference type="NCBI Taxonomy" id="1685480"/>
    <lineage>
        <taxon>Eukaryota</taxon>
        <taxon>Viridiplantae</taxon>
        <taxon>Streptophyta</taxon>
        <taxon>Embryophyta</taxon>
        <taxon>Tracheophyta</taxon>
        <taxon>Spermatophyta</taxon>
        <taxon>Magnoliopsida</taxon>
        <taxon>eudicotyledons</taxon>
        <taxon>Gunneridae</taxon>
        <taxon>Pentapetalae</taxon>
        <taxon>rosids</taxon>
        <taxon>malvids</taxon>
        <taxon>Brassicales</taxon>
        <taxon>Brassicaceae</taxon>
        <taxon>Coluteocarpeae</taxon>
        <taxon>Microthlaspi</taxon>
    </lineage>
</organism>
<dbReference type="PANTHER" id="PTHR31111">
    <property type="entry name" value="BNAA05G37150D PROTEIN-RELATED"/>
    <property type="match status" value="1"/>
</dbReference>
<feature type="domain" description="F-box" evidence="1">
    <location>
        <begin position="25"/>
        <end position="64"/>
    </location>
</feature>
<reference evidence="2" key="1">
    <citation type="submission" date="2020-01" db="EMBL/GenBank/DDBJ databases">
        <authorList>
            <person name="Mishra B."/>
        </authorList>
    </citation>
    <scope>NUCLEOTIDE SEQUENCE [LARGE SCALE GENOMIC DNA]</scope>
</reference>
<gene>
    <name evidence="2" type="ORF">MERR_LOCUS34616</name>
</gene>
<dbReference type="EMBL" id="CACVBM020001373">
    <property type="protein sequence ID" value="CAA7047381.1"/>
    <property type="molecule type" value="Genomic_DNA"/>
</dbReference>
<dbReference type="InterPro" id="IPR013187">
    <property type="entry name" value="F-box-assoc_dom_typ3"/>
</dbReference>
<dbReference type="AlphaFoldDB" id="A0A6D2JZT7"/>
<evidence type="ECO:0000259" key="1">
    <source>
        <dbReference type="SMART" id="SM00256"/>
    </source>
</evidence>
<protein>
    <recommendedName>
        <fullName evidence="1">F-box domain-containing protein</fullName>
    </recommendedName>
</protein>
<keyword evidence="3" id="KW-1185">Reference proteome</keyword>
<dbReference type="OrthoDB" id="1112282at2759"/>
<comment type="caution">
    <text evidence="2">The sequence shown here is derived from an EMBL/GenBank/DDBJ whole genome shotgun (WGS) entry which is preliminary data.</text>
</comment>
<dbReference type="Proteomes" id="UP000467841">
    <property type="component" value="Unassembled WGS sequence"/>
</dbReference>
<dbReference type="PANTHER" id="PTHR31111:SF36">
    <property type="entry name" value="F-BOX DOMAIN-CONTAINING PROTEIN"/>
    <property type="match status" value="1"/>
</dbReference>
<evidence type="ECO:0000313" key="2">
    <source>
        <dbReference type="EMBL" id="CAA7047381.1"/>
    </source>
</evidence>